<evidence type="ECO:0000256" key="1">
    <source>
        <dbReference type="SAM" id="Phobius"/>
    </source>
</evidence>
<dbReference type="EMBL" id="GEDG01016441">
    <property type="protein sequence ID" value="JAP22556.1"/>
    <property type="molecule type" value="Transcribed_RNA"/>
</dbReference>
<dbReference type="AlphaFoldDB" id="A0A0V0HQ27"/>
<accession>A0A0V0HQ27</accession>
<feature type="transmembrane region" description="Helical" evidence="1">
    <location>
        <begin position="9"/>
        <end position="30"/>
    </location>
</feature>
<evidence type="ECO:0000313" key="2">
    <source>
        <dbReference type="EMBL" id="JAP22556.1"/>
    </source>
</evidence>
<name>A0A0V0HQ27_SOLCH</name>
<keyword evidence="1" id="KW-1133">Transmembrane helix</keyword>
<proteinExistence type="predicted"/>
<reference evidence="2" key="1">
    <citation type="submission" date="2015-12" db="EMBL/GenBank/DDBJ databases">
        <title>Gene expression during late stages of embryo sac development: a critical building block for successful pollen-pistil interactions.</title>
        <authorList>
            <person name="Liu Y."/>
            <person name="Joly V."/>
            <person name="Sabar M."/>
            <person name="Matton D.P."/>
        </authorList>
    </citation>
    <scope>NUCLEOTIDE SEQUENCE</scope>
</reference>
<sequence>MDVSSHKVVIYLFFFRSVGISTAAFVLAILEGSTKPGVWFPEEPEGIAVESREVLLQRASEGTINFILNKAPWMVETNPKELGFGIYS</sequence>
<dbReference type="PANTHER" id="PTHR43796:SF2">
    <property type="entry name" value="CARBOXYNORSPERMIDINE SYNTHASE"/>
    <property type="match status" value="1"/>
</dbReference>
<organism evidence="2">
    <name type="scientific">Solanum chacoense</name>
    <name type="common">Chaco potato</name>
    <dbReference type="NCBI Taxonomy" id="4108"/>
    <lineage>
        <taxon>Eukaryota</taxon>
        <taxon>Viridiplantae</taxon>
        <taxon>Streptophyta</taxon>
        <taxon>Embryophyta</taxon>
        <taxon>Tracheophyta</taxon>
        <taxon>Spermatophyta</taxon>
        <taxon>Magnoliopsida</taxon>
        <taxon>eudicotyledons</taxon>
        <taxon>Gunneridae</taxon>
        <taxon>Pentapetalae</taxon>
        <taxon>asterids</taxon>
        <taxon>lamiids</taxon>
        <taxon>Solanales</taxon>
        <taxon>Solanaceae</taxon>
        <taxon>Solanoideae</taxon>
        <taxon>Solaneae</taxon>
        <taxon>Solanum</taxon>
    </lineage>
</organism>
<keyword evidence="1" id="KW-0812">Transmembrane</keyword>
<protein>
    <submittedName>
        <fullName evidence="2">Putative ovule protein</fullName>
    </submittedName>
</protein>
<dbReference type="PANTHER" id="PTHR43796">
    <property type="entry name" value="CARBOXYNORSPERMIDINE SYNTHASE"/>
    <property type="match status" value="1"/>
</dbReference>
<keyword evidence="1" id="KW-0472">Membrane</keyword>